<proteinExistence type="inferred from homology"/>
<comment type="similarity">
    <text evidence="2">Belongs to the TMEM86 family.</text>
</comment>
<feature type="transmembrane region" description="Helical" evidence="6">
    <location>
        <begin position="30"/>
        <end position="50"/>
    </location>
</feature>
<dbReference type="Pfam" id="PF07947">
    <property type="entry name" value="YhhN"/>
    <property type="match status" value="1"/>
</dbReference>
<feature type="transmembrane region" description="Helical" evidence="6">
    <location>
        <begin position="57"/>
        <end position="77"/>
    </location>
</feature>
<evidence type="ECO:0000256" key="2">
    <source>
        <dbReference type="ARBA" id="ARBA00007375"/>
    </source>
</evidence>
<evidence type="ECO:0000256" key="4">
    <source>
        <dbReference type="ARBA" id="ARBA00022989"/>
    </source>
</evidence>
<dbReference type="AlphaFoldDB" id="A0A1W2HA68"/>
<evidence type="ECO:0000256" key="1">
    <source>
        <dbReference type="ARBA" id="ARBA00004141"/>
    </source>
</evidence>
<evidence type="ECO:0000313" key="7">
    <source>
        <dbReference type="EMBL" id="SMD45789.1"/>
    </source>
</evidence>
<name>A0A1W2HA68_9BACT</name>
<protein>
    <submittedName>
        <fullName evidence="7">YhhN-like protein</fullName>
    </submittedName>
</protein>
<dbReference type="GO" id="GO:0016020">
    <property type="term" value="C:membrane"/>
    <property type="evidence" value="ECO:0007669"/>
    <property type="project" value="UniProtKB-SubCell"/>
</dbReference>
<evidence type="ECO:0000256" key="6">
    <source>
        <dbReference type="SAM" id="Phobius"/>
    </source>
</evidence>
<dbReference type="STRING" id="758820.SAMN00777080_4458"/>
<evidence type="ECO:0000256" key="3">
    <source>
        <dbReference type="ARBA" id="ARBA00022692"/>
    </source>
</evidence>
<sequence length="252" mass="28674">MSTWNSRFTAIYFLSALLAITFLLNNLKVGFYIFNLCTLPILMIGLILKFKKNNHSLMPLMIVAIFFSFLGDILMLPDIEINLFKTIGICTFIVAQTFYGLLYIKSSKLGIRKANTRLTQFWPECLTIIILGINAWVILSYTNDLFIPSLFYSVIGIGAFVLALSRRFFVRCNSFYIVFIGALLFIFSASITGLDFYSKNPLRHGASILIYTFAHYLVSYGILLQIQIQEAPGDHVQSHVQKKSLIKNRNGF</sequence>
<feature type="transmembrane region" description="Helical" evidence="6">
    <location>
        <begin position="7"/>
        <end position="24"/>
    </location>
</feature>
<keyword evidence="4 6" id="KW-1133">Transmembrane helix</keyword>
<dbReference type="OrthoDB" id="838568at2"/>
<feature type="transmembrane region" description="Helical" evidence="6">
    <location>
        <begin position="121"/>
        <end position="139"/>
    </location>
</feature>
<keyword evidence="3 6" id="KW-0812">Transmembrane</keyword>
<evidence type="ECO:0000313" key="8">
    <source>
        <dbReference type="Proteomes" id="UP000192333"/>
    </source>
</evidence>
<feature type="transmembrane region" description="Helical" evidence="6">
    <location>
        <begin position="145"/>
        <end position="164"/>
    </location>
</feature>
<reference evidence="8" key="1">
    <citation type="submission" date="2017-04" db="EMBL/GenBank/DDBJ databases">
        <authorList>
            <person name="Varghese N."/>
            <person name="Submissions S."/>
        </authorList>
    </citation>
    <scope>NUCLEOTIDE SEQUENCE [LARGE SCALE GENOMIC DNA]</scope>
    <source>
        <strain evidence="8">DSM 16537</strain>
    </source>
</reference>
<keyword evidence="8" id="KW-1185">Reference proteome</keyword>
<gene>
    <name evidence="7" type="ORF">SAMN00777080_4458</name>
</gene>
<keyword evidence="5 6" id="KW-0472">Membrane</keyword>
<feature type="transmembrane region" description="Helical" evidence="6">
    <location>
        <begin position="83"/>
        <end position="101"/>
    </location>
</feature>
<comment type="subcellular location">
    <subcellularLocation>
        <location evidence="1">Membrane</location>
        <topology evidence="1">Multi-pass membrane protein</topology>
    </subcellularLocation>
</comment>
<dbReference type="RefSeq" id="WP_084122764.1">
    <property type="nucleotide sequence ID" value="NZ_LT838813.1"/>
</dbReference>
<feature type="transmembrane region" description="Helical" evidence="6">
    <location>
        <begin position="176"/>
        <end position="198"/>
    </location>
</feature>
<evidence type="ECO:0000256" key="5">
    <source>
        <dbReference type="ARBA" id="ARBA00023136"/>
    </source>
</evidence>
<accession>A0A1W2HA68</accession>
<dbReference type="Proteomes" id="UP000192333">
    <property type="component" value="Chromosome I"/>
</dbReference>
<dbReference type="EMBL" id="LT838813">
    <property type="protein sequence ID" value="SMD45789.1"/>
    <property type="molecule type" value="Genomic_DNA"/>
</dbReference>
<organism evidence="7 8">
    <name type="scientific">Aquiflexum balticum DSM 16537</name>
    <dbReference type="NCBI Taxonomy" id="758820"/>
    <lineage>
        <taxon>Bacteria</taxon>
        <taxon>Pseudomonadati</taxon>
        <taxon>Bacteroidota</taxon>
        <taxon>Cytophagia</taxon>
        <taxon>Cytophagales</taxon>
        <taxon>Cyclobacteriaceae</taxon>
        <taxon>Aquiflexum</taxon>
    </lineage>
</organism>
<dbReference type="InterPro" id="IPR012506">
    <property type="entry name" value="TMEM86B-like"/>
</dbReference>
<feature type="transmembrane region" description="Helical" evidence="6">
    <location>
        <begin position="204"/>
        <end position="223"/>
    </location>
</feature>